<evidence type="ECO:0000256" key="1">
    <source>
        <dbReference type="SAM" id="SignalP"/>
    </source>
</evidence>
<feature type="signal peptide" evidence="1">
    <location>
        <begin position="1"/>
        <end position="28"/>
    </location>
</feature>
<comment type="caution">
    <text evidence="2">The sequence shown here is derived from an EMBL/GenBank/DDBJ whole genome shotgun (WGS) entry which is preliminary data.</text>
</comment>
<evidence type="ECO:0000313" key="3">
    <source>
        <dbReference type="Proteomes" id="UP001141259"/>
    </source>
</evidence>
<organism evidence="2 3">
    <name type="scientific">Umezawaea endophytica</name>
    <dbReference type="NCBI Taxonomy" id="1654476"/>
    <lineage>
        <taxon>Bacteria</taxon>
        <taxon>Bacillati</taxon>
        <taxon>Actinomycetota</taxon>
        <taxon>Actinomycetes</taxon>
        <taxon>Pseudonocardiales</taxon>
        <taxon>Pseudonocardiaceae</taxon>
        <taxon>Umezawaea</taxon>
    </lineage>
</organism>
<sequence length="144" mass="15119">MRSTRSAVRLLVGLVAILMLMGSAPALASSGGGTKPTWELRDIDQQMCVTSDYGHPNTYYVAPVFGTWSRTIQTGIRKLPPGSSSMGGTTLPPGSNTGSVIVGFVHVSIAPAPVGVYTPEVWATDGVVTQAVPVKLEILDDCYP</sequence>
<evidence type="ECO:0000313" key="2">
    <source>
        <dbReference type="EMBL" id="MCS7475772.1"/>
    </source>
</evidence>
<dbReference type="RefSeq" id="WP_259621276.1">
    <property type="nucleotide sequence ID" value="NZ_JANYMP010000001.1"/>
</dbReference>
<reference evidence="2" key="1">
    <citation type="submission" date="2022-08" db="EMBL/GenBank/DDBJ databases">
        <authorList>
            <person name="Tistechok S."/>
            <person name="Samborskyy M."/>
            <person name="Roman I."/>
        </authorList>
    </citation>
    <scope>NUCLEOTIDE SEQUENCE</scope>
    <source>
        <strain evidence="2">DSM 103496</strain>
    </source>
</reference>
<gene>
    <name evidence="2" type="ORF">NZH93_02825</name>
</gene>
<dbReference type="Proteomes" id="UP001141259">
    <property type="component" value="Unassembled WGS sequence"/>
</dbReference>
<proteinExistence type="predicted"/>
<name>A0A9X3AD56_9PSEU</name>
<dbReference type="InterPro" id="IPR046023">
    <property type="entry name" value="DUF5980"/>
</dbReference>
<accession>A0A9X3AD56</accession>
<dbReference type="EMBL" id="JANYMP010000001">
    <property type="protein sequence ID" value="MCS7475772.1"/>
    <property type="molecule type" value="Genomic_DNA"/>
</dbReference>
<keyword evidence="1" id="KW-0732">Signal</keyword>
<feature type="chain" id="PRO_5040893347" evidence="1">
    <location>
        <begin position="29"/>
        <end position="144"/>
    </location>
</feature>
<keyword evidence="3" id="KW-1185">Reference proteome</keyword>
<protein>
    <submittedName>
        <fullName evidence="2">DUF5980 family protein</fullName>
    </submittedName>
</protein>
<dbReference type="Pfam" id="PF19410">
    <property type="entry name" value="DUF5980"/>
    <property type="match status" value="1"/>
</dbReference>
<dbReference type="AlphaFoldDB" id="A0A9X3AD56"/>